<feature type="transmembrane region" description="Helical" evidence="6">
    <location>
        <begin position="293"/>
        <end position="312"/>
    </location>
</feature>
<feature type="transmembrane region" description="Helical" evidence="6">
    <location>
        <begin position="332"/>
        <end position="355"/>
    </location>
</feature>
<organism evidence="8 9">
    <name type="scientific">Pristionchus mayeri</name>
    <dbReference type="NCBI Taxonomy" id="1317129"/>
    <lineage>
        <taxon>Eukaryota</taxon>
        <taxon>Metazoa</taxon>
        <taxon>Ecdysozoa</taxon>
        <taxon>Nematoda</taxon>
        <taxon>Chromadorea</taxon>
        <taxon>Rhabditida</taxon>
        <taxon>Rhabditina</taxon>
        <taxon>Diplogasteromorpha</taxon>
        <taxon>Diplogasteroidea</taxon>
        <taxon>Neodiplogasteridae</taxon>
        <taxon>Pristionchus</taxon>
    </lineage>
</organism>
<dbReference type="CDD" id="cd14978">
    <property type="entry name" value="7tmA_FMRFamide_R-like"/>
    <property type="match status" value="1"/>
</dbReference>
<accession>A0AAN4Z3K5</accession>
<reference evidence="9" key="1">
    <citation type="submission" date="2022-10" db="EMBL/GenBank/DDBJ databases">
        <title>Genome assembly of Pristionchus species.</title>
        <authorList>
            <person name="Yoshida K."/>
            <person name="Sommer R.J."/>
        </authorList>
    </citation>
    <scope>NUCLEOTIDE SEQUENCE [LARGE SCALE GENOMIC DNA]</scope>
    <source>
        <strain evidence="9">RS5460</strain>
    </source>
</reference>
<evidence type="ECO:0000313" key="9">
    <source>
        <dbReference type="Proteomes" id="UP001328107"/>
    </source>
</evidence>
<keyword evidence="4 6" id="KW-0472">Membrane</keyword>
<feature type="transmembrane region" description="Helical" evidence="6">
    <location>
        <begin position="229"/>
        <end position="256"/>
    </location>
</feature>
<keyword evidence="3 6" id="KW-1133">Transmembrane helix</keyword>
<dbReference type="Pfam" id="PF00001">
    <property type="entry name" value="7tm_1"/>
    <property type="match status" value="1"/>
</dbReference>
<evidence type="ECO:0000313" key="8">
    <source>
        <dbReference type="EMBL" id="GMR32519.1"/>
    </source>
</evidence>
<dbReference type="GO" id="GO:0016020">
    <property type="term" value="C:membrane"/>
    <property type="evidence" value="ECO:0007669"/>
    <property type="project" value="UniProtKB-SubCell"/>
</dbReference>
<feature type="transmembrane region" description="Helical" evidence="6">
    <location>
        <begin position="131"/>
        <end position="155"/>
    </location>
</feature>
<name>A0AAN4Z3K5_9BILA</name>
<dbReference type="AlphaFoldDB" id="A0AAN4Z3K5"/>
<sequence length="486" mass="54768">MSGGGKVFAPSTSISFHSSRSRRAMEPSPLPSEGSSPPFIEYIISIVLDFLHRMLNGYLTAFFVVTGVISNLFSIYIFVHCERTKMSAIQYYLVTLLVWQTALLVNAFLLYSLPLLLFNGDQSIQGNYVYIYPYVYTFANTTHTGSVWVVLTLTIDRYLALCQPLKHRALGKRSRVRRLMIAVSLMATLFSAPRFFEVYVREEYDYSLNATFALVDRTSLFENRVYWSVYHVVLATLFVTLCPCLLLFALTVRISFALRAAIAKRKSLCQPALDVDSRNRKPNFTRKEHKSNIMLVLVIAKFLISDILPTIVDVMEHLVGANEFMASQWASLFVDLSNFLLVLNCSSNFWVFLVWGKRFRQSCRRLLVSTPIGMALYKAVNRTEPDMVSMCGPSSFTTAYLTTKNGERTTTISRRNMKTSSFRDSPLLVRYPTANGTSSGSGGQRTNGGGGATDMDQDQLLAQLERQSLIVSPPLRCFPSLHSQLV</sequence>
<gene>
    <name evidence="8" type="ORF">PMAYCL1PPCAC_02714</name>
</gene>
<feature type="transmembrane region" description="Helical" evidence="6">
    <location>
        <begin position="176"/>
        <end position="196"/>
    </location>
</feature>
<feature type="transmembrane region" description="Helical" evidence="6">
    <location>
        <begin position="91"/>
        <end position="111"/>
    </location>
</feature>
<dbReference type="PROSITE" id="PS00237">
    <property type="entry name" value="G_PROTEIN_RECEP_F1_1"/>
    <property type="match status" value="1"/>
</dbReference>
<dbReference type="InterPro" id="IPR017452">
    <property type="entry name" value="GPCR_Rhodpsn_7TM"/>
</dbReference>
<feature type="transmembrane region" description="Helical" evidence="6">
    <location>
        <begin position="58"/>
        <end position="79"/>
    </location>
</feature>
<dbReference type="PROSITE" id="PS50262">
    <property type="entry name" value="G_PROTEIN_RECEP_F1_2"/>
    <property type="match status" value="1"/>
</dbReference>
<proteinExistence type="predicted"/>
<evidence type="ECO:0000256" key="3">
    <source>
        <dbReference type="ARBA" id="ARBA00022989"/>
    </source>
</evidence>
<feature type="compositionally biased region" description="Gly residues" evidence="5">
    <location>
        <begin position="439"/>
        <end position="452"/>
    </location>
</feature>
<dbReference type="Gene3D" id="1.20.1070.10">
    <property type="entry name" value="Rhodopsin 7-helix transmembrane proteins"/>
    <property type="match status" value="1"/>
</dbReference>
<dbReference type="EMBL" id="BTRK01000001">
    <property type="protein sequence ID" value="GMR32519.1"/>
    <property type="molecule type" value="Genomic_DNA"/>
</dbReference>
<feature type="domain" description="G-protein coupled receptors family 1 profile" evidence="7">
    <location>
        <begin position="70"/>
        <end position="352"/>
    </location>
</feature>
<evidence type="ECO:0000259" key="7">
    <source>
        <dbReference type="PROSITE" id="PS50262"/>
    </source>
</evidence>
<dbReference type="PANTHER" id="PTHR46641:SF14">
    <property type="entry name" value="G-PROTEIN COUPLED RECEPTORS FAMILY 1 PROFILE DOMAIN-CONTAINING PROTEIN"/>
    <property type="match status" value="1"/>
</dbReference>
<keyword evidence="2 6" id="KW-0812">Transmembrane</keyword>
<evidence type="ECO:0000256" key="6">
    <source>
        <dbReference type="SAM" id="Phobius"/>
    </source>
</evidence>
<dbReference type="GO" id="GO:0004930">
    <property type="term" value="F:G protein-coupled receptor activity"/>
    <property type="evidence" value="ECO:0007669"/>
    <property type="project" value="InterPro"/>
</dbReference>
<dbReference type="PANTHER" id="PTHR46641">
    <property type="entry name" value="FMRFAMIDE RECEPTOR-RELATED"/>
    <property type="match status" value="1"/>
</dbReference>
<protein>
    <recommendedName>
        <fullName evidence="7">G-protein coupled receptors family 1 profile domain-containing protein</fullName>
    </recommendedName>
</protein>
<evidence type="ECO:0000256" key="2">
    <source>
        <dbReference type="ARBA" id="ARBA00022692"/>
    </source>
</evidence>
<evidence type="ECO:0000256" key="5">
    <source>
        <dbReference type="SAM" id="MobiDB-lite"/>
    </source>
</evidence>
<dbReference type="InterPro" id="IPR000276">
    <property type="entry name" value="GPCR_Rhodpsn"/>
</dbReference>
<comment type="caution">
    <text evidence="8">The sequence shown here is derived from an EMBL/GenBank/DDBJ whole genome shotgun (WGS) entry which is preliminary data.</text>
</comment>
<dbReference type="Proteomes" id="UP001328107">
    <property type="component" value="Unassembled WGS sequence"/>
</dbReference>
<feature type="region of interest" description="Disordered" evidence="5">
    <location>
        <begin position="1"/>
        <end position="34"/>
    </location>
</feature>
<evidence type="ECO:0000256" key="1">
    <source>
        <dbReference type="ARBA" id="ARBA00004370"/>
    </source>
</evidence>
<evidence type="ECO:0000256" key="4">
    <source>
        <dbReference type="ARBA" id="ARBA00023136"/>
    </source>
</evidence>
<dbReference type="InterPro" id="IPR052954">
    <property type="entry name" value="GPCR-Ligand_Int"/>
</dbReference>
<comment type="subcellular location">
    <subcellularLocation>
        <location evidence="1">Membrane</location>
    </subcellularLocation>
</comment>
<dbReference type="SUPFAM" id="SSF81321">
    <property type="entry name" value="Family A G protein-coupled receptor-like"/>
    <property type="match status" value="1"/>
</dbReference>
<keyword evidence="9" id="KW-1185">Reference proteome</keyword>
<feature type="region of interest" description="Disordered" evidence="5">
    <location>
        <begin position="431"/>
        <end position="455"/>
    </location>
</feature>